<comment type="caution">
    <text evidence="11">The sequence shown here is derived from an EMBL/GenBank/DDBJ whole genome shotgun (WGS) entry which is preliminary data.</text>
</comment>
<reference evidence="11 12" key="1">
    <citation type="submission" date="2020-01" db="EMBL/GenBank/DDBJ databases">
        <title>Kibdelosporangium persica a novel Actinomycetes from a hot desert in Iran.</title>
        <authorList>
            <person name="Safaei N."/>
            <person name="Zaburannyi N."/>
            <person name="Mueller R."/>
            <person name="Wink J."/>
        </authorList>
    </citation>
    <scope>NUCLEOTIDE SEQUENCE [LARGE SCALE GENOMIC DNA]</scope>
    <source>
        <strain evidence="11 12">4NS15</strain>
    </source>
</reference>
<keyword evidence="6 9" id="KW-0472">Membrane</keyword>
<dbReference type="Proteomes" id="UP000763557">
    <property type="component" value="Unassembled WGS sequence"/>
</dbReference>
<evidence type="ECO:0000256" key="2">
    <source>
        <dbReference type="ARBA" id="ARBA00022475"/>
    </source>
</evidence>
<gene>
    <name evidence="11" type="ORF">GC106_7590</name>
</gene>
<evidence type="ECO:0000256" key="4">
    <source>
        <dbReference type="ARBA" id="ARBA00022692"/>
    </source>
</evidence>
<dbReference type="Gene3D" id="3.10.20.310">
    <property type="entry name" value="membrane protein fhac"/>
    <property type="match status" value="1"/>
</dbReference>
<protein>
    <submittedName>
        <fullName evidence="11">Cell division protein FtsQ</fullName>
    </submittedName>
</protein>
<evidence type="ECO:0000256" key="1">
    <source>
        <dbReference type="ARBA" id="ARBA00004370"/>
    </source>
</evidence>
<proteinExistence type="predicted"/>
<keyword evidence="5 9" id="KW-1133">Transmembrane helix</keyword>
<feature type="region of interest" description="Disordered" evidence="8">
    <location>
        <begin position="1"/>
        <end position="24"/>
    </location>
</feature>
<evidence type="ECO:0000313" key="12">
    <source>
        <dbReference type="Proteomes" id="UP000763557"/>
    </source>
</evidence>
<organism evidence="11 12">
    <name type="scientific">Kibdelosporangium persicum</name>
    <dbReference type="NCBI Taxonomy" id="2698649"/>
    <lineage>
        <taxon>Bacteria</taxon>
        <taxon>Bacillati</taxon>
        <taxon>Actinomycetota</taxon>
        <taxon>Actinomycetes</taxon>
        <taxon>Pseudonocardiales</taxon>
        <taxon>Pseudonocardiaceae</taxon>
        <taxon>Kibdelosporangium</taxon>
    </lineage>
</organism>
<evidence type="ECO:0000313" key="11">
    <source>
        <dbReference type="EMBL" id="NRN63558.1"/>
    </source>
</evidence>
<evidence type="ECO:0000256" key="3">
    <source>
        <dbReference type="ARBA" id="ARBA00022618"/>
    </source>
</evidence>
<dbReference type="PROSITE" id="PS51779">
    <property type="entry name" value="POTRA"/>
    <property type="match status" value="1"/>
</dbReference>
<evidence type="ECO:0000259" key="10">
    <source>
        <dbReference type="PROSITE" id="PS51779"/>
    </source>
</evidence>
<dbReference type="PANTHER" id="PTHR37820">
    <property type="entry name" value="CELL DIVISION PROTEIN DIVIB"/>
    <property type="match status" value="1"/>
</dbReference>
<dbReference type="InterPro" id="IPR034746">
    <property type="entry name" value="POTRA"/>
</dbReference>
<keyword evidence="4 9" id="KW-0812">Transmembrane</keyword>
<dbReference type="RefSeq" id="WP_173124361.1">
    <property type="nucleotide sequence ID" value="NZ_CBCSGW010000019.1"/>
</dbReference>
<dbReference type="Pfam" id="PF08478">
    <property type="entry name" value="POTRA_1"/>
    <property type="match status" value="1"/>
</dbReference>
<dbReference type="Pfam" id="PF03799">
    <property type="entry name" value="FtsQ_DivIB_C"/>
    <property type="match status" value="1"/>
</dbReference>
<evidence type="ECO:0000256" key="7">
    <source>
        <dbReference type="ARBA" id="ARBA00023306"/>
    </source>
</evidence>
<feature type="compositionally biased region" description="Low complexity" evidence="8">
    <location>
        <begin position="1"/>
        <end position="19"/>
    </location>
</feature>
<dbReference type="GO" id="GO:0051301">
    <property type="term" value="P:cell division"/>
    <property type="evidence" value="ECO:0007669"/>
    <property type="project" value="UniProtKB-KW"/>
</dbReference>
<keyword evidence="3 11" id="KW-0132">Cell division</keyword>
<keyword evidence="2" id="KW-1003">Cell membrane</keyword>
<keyword evidence="7" id="KW-0131">Cell cycle</keyword>
<keyword evidence="12" id="KW-1185">Reference proteome</keyword>
<dbReference type="EMBL" id="JAAATY010000001">
    <property type="protein sequence ID" value="NRN63558.1"/>
    <property type="molecule type" value="Genomic_DNA"/>
</dbReference>
<dbReference type="InterPro" id="IPR050487">
    <property type="entry name" value="FtsQ_DivIB"/>
</dbReference>
<evidence type="ECO:0000256" key="8">
    <source>
        <dbReference type="SAM" id="MobiDB-lite"/>
    </source>
</evidence>
<comment type="subcellular location">
    <subcellularLocation>
        <location evidence="1">Membrane</location>
    </subcellularLocation>
</comment>
<dbReference type="PANTHER" id="PTHR37820:SF1">
    <property type="entry name" value="CELL DIVISION PROTEIN FTSQ"/>
    <property type="match status" value="1"/>
</dbReference>
<accession>A0ABX2EX35</accession>
<name>A0ABX2EX35_9PSEU</name>
<dbReference type="InterPro" id="IPR013685">
    <property type="entry name" value="POTRA_FtsQ_type"/>
</dbReference>
<feature type="domain" description="POTRA" evidence="10">
    <location>
        <begin position="64"/>
        <end position="132"/>
    </location>
</feature>
<sequence>MTSPTRPASRRPASSAGAAARERRERRALLRPTRRRALIRRWTVVLAFVGVLALLYVVFFTPVLGARTVDVQGTQGLTPDEVRAVAAVEMGKPLIRLDTDEIAGRVATLPRVAKVSVERSWPGTVEIIVSEREPVAYAKLADGAHMVDGTGVDYAVVPQAPPGLPSIEVATLGSGDPATRAVVDVLGRIPPQLKQRVVTLSAKTPGDVQLKLVDGQLVKWGNAADSERKAMVLAALLTRPGKVYDVAAPDLPTIS</sequence>
<evidence type="ECO:0000256" key="9">
    <source>
        <dbReference type="SAM" id="Phobius"/>
    </source>
</evidence>
<evidence type="ECO:0000256" key="6">
    <source>
        <dbReference type="ARBA" id="ARBA00023136"/>
    </source>
</evidence>
<feature type="transmembrane region" description="Helical" evidence="9">
    <location>
        <begin position="44"/>
        <end position="65"/>
    </location>
</feature>
<dbReference type="InterPro" id="IPR005548">
    <property type="entry name" value="Cell_div_FtsQ/DivIB_C"/>
</dbReference>
<evidence type="ECO:0000256" key="5">
    <source>
        <dbReference type="ARBA" id="ARBA00022989"/>
    </source>
</evidence>